<protein>
    <submittedName>
        <fullName evidence="4">NAD(P)H-quinone oxidoreductase</fullName>
    </submittedName>
</protein>
<name>A0A4R8VFB6_9MICO</name>
<dbReference type="SUPFAM" id="SSF51735">
    <property type="entry name" value="NAD(P)-binding Rossmann-fold domains"/>
    <property type="match status" value="1"/>
</dbReference>
<evidence type="ECO:0000313" key="5">
    <source>
        <dbReference type="Proteomes" id="UP000297963"/>
    </source>
</evidence>
<dbReference type="Gene3D" id="3.40.50.720">
    <property type="entry name" value="NAD(P)-binding Rossmann-like Domain"/>
    <property type="match status" value="1"/>
</dbReference>
<organism evidence="4 5">
    <name type="scientific">Cryobacterium levicorallinum</name>
    <dbReference type="NCBI Taxonomy" id="995038"/>
    <lineage>
        <taxon>Bacteria</taxon>
        <taxon>Bacillati</taxon>
        <taxon>Actinomycetota</taxon>
        <taxon>Actinomycetes</taxon>
        <taxon>Micrococcales</taxon>
        <taxon>Microbacteriaceae</taxon>
        <taxon>Cryobacterium</taxon>
    </lineage>
</organism>
<accession>A0A4R8VFB6</accession>
<dbReference type="SUPFAM" id="SSF50129">
    <property type="entry name" value="GroES-like"/>
    <property type="match status" value="1"/>
</dbReference>
<dbReference type="PANTHER" id="PTHR48106">
    <property type="entry name" value="QUINONE OXIDOREDUCTASE PIG3-RELATED"/>
    <property type="match status" value="1"/>
</dbReference>
<dbReference type="Gene3D" id="3.90.180.10">
    <property type="entry name" value="Medium-chain alcohol dehydrogenases, catalytic domain"/>
    <property type="match status" value="1"/>
</dbReference>
<dbReference type="PANTHER" id="PTHR48106:SF18">
    <property type="entry name" value="QUINONE OXIDOREDUCTASE PIG3"/>
    <property type="match status" value="1"/>
</dbReference>
<dbReference type="GO" id="GO:0070402">
    <property type="term" value="F:NADPH binding"/>
    <property type="evidence" value="ECO:0007669"/>
    <property type="project" value="TreeGrafter"/>
</dbReference>
<keyword evidence="2" id="KW-0560">Oxidoreductase</keyword>
<evidence type="ECO:0000256" key="2">
    <source>
        <dbReference type="ARBA" id="ARBA00023002"/>
    </source>
</evidence>
<dbReference type="InterPro" id="IPR020843">
    <property type="entry name" value="ER"/>
</dbReference>
<evidence type="ECO:0000259" key="3">
    <source>
        <dbReference type="SMART" id="SM00829"/>
    </source>
</evidence>
<dbReference type="InterPro" id="IPR013154">
    <property type="entry name" value="ADH-like_N"/>
</dbReference>
<gene>
    <name evidence="4" type="ORF">E3O11_16055</name>
</gene>
<dbReference type="Proteomes" id="UP000297963">
    <property type="component" value="Unassembled WGS sequence"/>
</dbReference>
<dbReference type="SMART" id="SM00829">
    <property type="entry name" value="PKS_ER"/>
    <property type="match status" value="1"/>
</dbReference>
<feature type="domain" description="Enoyl reductase (ER)" evidence="3">
    <location>
        <begin position="12"/>
        <end position="323"/>
    </location>
</feature>
<sequence length="328" mass="34077">MRAIVVEQKPGGSVLSMRDLSSPAPGPHQVKIRVRNASVNRADLGQRAGTHQPVNPGSGPVVVGLDAAGDVVTVGSEVRGVHVGDRVMAIVSGGLSEEVVVDAALVIPIPPAWTYAEGAAAILGLMTEHNALRTAGELEPGETVLVHAAASTVGLQCVQLAKYLGAGLIIATVRTDRATDLLRFSGADHVVEVGEAGFANRVLELTDGRGVDVIVDHVGGPYLADNIRCAALRGRVVGVGRLGGAHGDLDLEALAFKRISIIGVTFRTRDAAEKAAIVTALLSDVDPAFAALRPSIDRILPWTEVQQAQDLMAANSHLGKIVLSLENT</sequence>
<dbReference type="Pfam" id="PF08240">
    <property type="entry name" value="ADH_N"/>
    <property type="match status" value="1"/>
</dbReference>
<keyword evidence="1" id="KW-0521">NADP</keyword>
<dbReference type="RefSeq" id="WP_092451952.1">
    <property type="nucleotide sequence ID" value="NZ_BKAC01000020.1"/>
</dbReference>
<dbReference type="InterPro" id="IPR013149">
    <property type="entry name" value="ADH-like_C"/>
</dbReference>
<dbReference type="AlphaFoldDB" id="A0A4R8VFB6"/>
<reference evidence="4 5" key="1">
    <citation type="submission" date="2019-03" db="EMBL/GenBank/DDBJ databases">
        <title>Genomics of glacier-inhabiting Cryobacterium strains.</title>
        <authorList>
            <person name="Liu Q."/>
            <person name="Xin Y.-H."/>
        </authorList>
    </citation>
    <scope>NUCLEOTIDE SEQUENCE [LARGE SCALE GENOMIC DNA]</scope>
    <source>
        <strain evidence="4 5">Hh34</strain>
    </source>
</reference>
<evidence type="ECO:0000256" key="1">
    <source>
        <dbReference type="ARBA" id="ARBA00022857"/>
    </source>
</evidence>
<proteinExistence type="predicted"/>
<dbReference type="Pfam" id="PF00107">
    <property type="entry name" value="ADH_zinc_N"/>
    <property type="match status" value="1"/>
</dbReference>
<evidence type="ECO:0000313" key="4">
    <source>
        <dbReference type="EMBL" id="TFB81799.1"/>
    </source>
</evidence>
<comment type="caution">
    <text evidence="4">The sequence shown here is derived from an EMBL/GenBank/DDBJ whole genome shotgun (WGS) entry which is preliminary data.</text>
</comment>
<dbReference type="EMBL" id="SOFE01000029">
    <property type="protein sequence ID" value="TFB81799.1"/>
    <property type="molecule type" value="Genomic_DNA"/>
</dbReference>
<dbReference type="InterPro" id="IPR036291">
    <property type="entry name" value="NAD(P)-bd_dom_sf"/>
</dbReference>
<dbReference type="GO" id="GO:0016651">
    <property type="term" value="F:oxidoreductase activity, acting on NAD(P)H"/>
    <property type="evidence" value="ECO:0007669"/>
    <property type="project" value="TreeGrafter"/>
</dbReference>
<dbReference type="InterPro" id="IPR011032">
    <property type="entry name" value="GroES-like_sf"/>
</dbReference>